<evidence type="ECO:0000313" key="2">
    <source>
        <dbReference type="Proteomes" id="UP000276133"/>
    </source>
</evidence>
<reference evidence="1 2" key="1">
    <citation type="journal article" date="2018" name="Sci. Rep.">
        <title>Genomic signatures of local adaptation to the degree of environmental predictability in rotifers.</title>
        <authorList>
            <person name="Franch-Gras L."/>
            <person name="Hahn C."/>
            <person name="Garcia-Roger E.M."/>
            <person name="Carmona M.J."/>
            <person name="Serra M."/>
            <person name="Gomez A."/>
        </authorList>
    </citation>
    <scope>NUCLEOTIDE SEQUENCE [LARGE SCALE GENOMIC DNA]</scope>
    <source>
        <strain evidence="1">HYR1</strain>
    </source>
</reference>
<evidence type="ECO:0000313" key="1">
    <source>
        <dbReference type="EMBL" id="RNA14352.1"/>
    </source>
</evidence>
<dbReference type="EMBL" id="REGN01005208">
    <property type="protein sequence ID" value="RNA14352.1"/>
    <property type="molecule type" value="Genomic_DNA"/>
</dbReference>
<keyword evidence="2" id="KW-1185">Reference proteome</keyword>
<dbReference type="AlphaFoldDB" id="A0A3M7QSQ4"/>
<proteinExistence type="predicted"/>
<accession>A0A3M7QSQ4</accession>
<sequence length="80" mass="9691">MINSCLVNKFKNEYDKFKNPYLYTVEYNSKVDLKLDINKNILSRNNDHVTMNTASMLWHTMAATELRFRRNSIFFFLFDR</sequence>
<protein>
    <submittedName>
        <fullName evidence="1">Uncharacterized protein</fullName>
    </submittedName>
</protein>
<name>A0A3M7QSQ4_BRAPC</name>
<comment type="caution">
    <text evidence="1">The sequence shown here is derived from an EMBL/GenBank/DDBJ whole genome shotgun (WGS) entry which is preliminary data.</text>
</comment>
<organism evidence="1 2">
    <name type="scientific">Brachionus plicatilis</name>
    <name type="common">Marine rotifer</name>
    <name type="synonym">Brachionus muelleri</name>
    <dbReference type="NCBI Taxonomy" id="10195"/>
    <lineage>
        <taxon>Eukaryota</taxon>
        <taxon>Metazoa</taxon>
        <taxon>Spiralia</taxon>
        <taxon>Gnathifera</taxon>
        <taxon>Rotifera</taxon>
        <taxon>Eurotatoria</taxon>
        <taxon>Monogononta</taxon>
        <taxon>Pseudotrocha</taxon>
        <taxon>Ploima</taxon>
        <taxon>Brachionidae</taxon>
        <taxon>Brachionus</taxon>
    </lineage>
</organism>
<gene>
    <name evidence="1" type="ORF">BpHYR1_011295</name>
</gene>
<dbReference type="Proteomes" id="UP000276133">
    <property type="component" value="Unassembled WGS sequence"/>
</dbReference>